<dbReference type="AlphaFoldDB" id="Q21Z12"/>
<feature type="transmembrane region" description="Helical" evidence="1">
    <location>
        <begin position="333"/>
        <end position="350"/>
    </location>
</feature>
<dbReference type="KEGG" id="rfr:Rfer_1257"/>
<feature type="transmembrane region" description="Helical" evidence="1">
    <location>
        <begin position="82"/>
        <end position="99"/>
    </location>
</feature>
<feature type="transmembrane region" description="Helical" evidence="1">
    <location>
        <begin position="54"/>
        <end position="70"/>
    </location>
</feature>
<feature type="transmembrane region" description="Helical" evidence="1">
    <location>
        <begin position="27"/>
        <end position="45"/>
    </location>
</feature>
<evidence type="ECO:0000256" key="1">
    <source>
        <dbReference type="SAM" id="Phobius"/>
    </source>
</evidence>
<keyword evidence="1" id="KW-1133">Transmembrane helix</keyword>
<dbReference type="HOGENOM" id="CLU_715475_0_0_4"/>
<dbReference type="EMBL" id="CP000267">
    <property type="protein sequence ID" value="ABD68991.1"/>
    <property type="molecule type" value="Genomic_DNA"/>
</dbReference>
<feature type="transmembrane region" description="Helical" evidence="1">
    <location>
        <begin position="188"/>
        <end position="217"/>
    </location>
</feature>
<keyword evidence="1" id="KW-0472">Membrane</keyword>
<evidence type="ECO:0000313" key="2">
    <source>
        <dbReference type="EMBL" id="ABD68991.1"/>
    </source>
</evidence>
<proteinExistence type="predicted"/>
<reference evidence="3" key="1">
    <citation type="submission" date="2006-02" db="EMBL/GenBank/DDBJ databases">
        <title>Complete sequence of chromosome of Rhodoferax ferrireducens DSM 15236.</title>
        <authorList>
            <person name="Copeland A."/>
            <person name="Lucas S."/>
            <person name="Lapidus A."/>
            <person name="Barry K."/>
            <person name="Detter J.C."/>
            <person name="Glavina del Rio T."/>
            <person name="Hammon N."/>
            <person name="Israni S."/>
            <person name="Pitluck S."/>
            <person name="Brettin T."/>
            <person name="Bruce D."/>
            <person name="Han C."/>
            <person name="Tapia R."/>
            <person name="Gilna P."/>
            <person name="Kiss H."/>
            <person name="Schmutz J."/>
            <person name="Larimer F."/>
            <person name="Land M."/>
            <person name="Kyrpides N."/>
            <person name="Ivanova N."/>
            <person name="Richardson P."/>
        </authorList>
    </citation>
    <scope>NUCLEOTIDE SEQUENCE [LARGE SCALE GENOMIC DNA]</scope>
    <source>
        <strain evidence="3">ATCC BAA-621 / DSM 15236 / T118</strain>
    </source>
</reference>
<keyword evidence="1" id="KW-0812">Transmembrane</keyword>
<feature type="transmembrane region" description="Helical" evidence="1">
    <location>
        <begin position="161"/>
        <end position="181"/>
    </location>
</feature>
<sequence>MNKKLIRTIDKVQILNIYLVSTLDYPIISKILFALSVFIFIFLLINNLSVSKTAALYILAVASMFSFLLLDSMLRGNEWNSASKFIIPLFTLFNIYIYAALSKEYGMQRYIFHYMVVSVLISLKILLIFFLFANHILYDYLPIADSELNQSTWIALNSDGIRIFVGQATLIPIGILFYHYLYGKIPYLLLLIALPALVLTQTTVLWVTYVVVLGYLINAQFKSFYKYMYLLLAAISFLMLGILNYDLIDSVYTEKMMYSAPVKFQQIDIALSALEVNFFSGAGLGHLYTNGSNTIEVVFLQILSSTGVIGFVFYSYMLFYWSVVSFKYVKIDKVTKVLFFSYFSIVFASFSNPYLIGGNSGLFLIPIIAARFLQLKRIQLNRFSSS</sequence>
<feature type="transmembrane region" description="Helical" evidence="1">
    <location>
        <begin position="229"/>
        <end position="248"/>
    </location>
</feature>
<organism evidence="2 3">
    <name type="scientific">Albidiferax ferrireducens (strain ATCC BAA-621 / DSM 15236 / T118)</name>
    <name type="common">Rhodoferax ferrireducens</name>
    <dbReference type="NCBI Taxonomy" id="338969"/>
    <lineage>
        <taxon>Bacteria</taxon>
        <taxon>Pseudomonadati</taxon>
        <taxon>Pseudomonadota</taxon>
        <taxon>Betaproteobacteria</taxon>
        <taxon>Burkholderiales</taxon>
        <taxon>Comamonadaceae</taxon>
        <taxon>Rhodoferax</taxon>
    </lineage>
</organism>
<dbReference type="Proteomes" id="UP000008332">
    <property type="component" value="Chromosome"/>
</dbReference>
<name>Q21Z12_ALBFT</name>
<dbReference type="RefSeq" id="WP_011463559.1">
    <property type="nucleotide sequence ID" value="NC_007908.1"/>
</dbReference>
<feature type="transmembrane region" description="Helical" evidence="1">
    <location>
        <begin position="111"/>
        <end position="132"/>
    </location>
</feature>
<gene>
    <name evidence="2" type="ordered locus">Rfer_1257</name>
</gene>
<protein>
    <submittedName>
        <fullName evidence="2">Uncharacterized protein</fullName>
    </submittedName>
</protein>
<keyword evidence="3" id="KW-1185">Reference proteome</keyword>
<accession>Q21Z12</accession>
<feature type="transmembrane region" description="Helical" evidence="1">
    <location>
        <begin position="300"/>
        <end position="321"/>
    </location>
</feature>
<evidence type="ECO:0000313" key="3">
    <source>
        <dbReference type="Proteomes" id="UP000008332"/>
    </source>
</evidence>